<dbReference type="PANTHER" id="PTHR48050:SF13">
    <property type="entry name" value="STEROL 3-BETA-GLUCOSYLTRANSFERASE UGT80A2"/>
    <property type="match status" value="1"/>
</dbReference>
<evidence type="ECO:0000256" key="2">
    <source>
        <dbReference type="SAM" id="MobiDB-lite"/>
    </source>
</evidence>
<reference evidence="6" key="1">
    <citation type="journal article" date="2014" name="Proc. Natl. Acad. Sci. U.S.A.">
        <title>Extensive sampling of basidiomycete genomes demonstrates inadequacy of the white-rot/brown-rot paradigm for wood decay fungi.</title>
        <authorList>
            <person name="Riley R."/>
            <person name="Salamov A.A."/>
            <person name="Brown D.W."/>
            <person name="Nagy L.G."/>
            <person name="Floudas D."/>
            <person name="Held B.W."/>
            <person name="Levasseur A."/>
            <person name="Lombard V."/>
            <person name="Morin E."/>
            <person name="Otillar R."/>
            <person name="Lindquist E.A."/>
            <person name="Sun H."/>
            <person name="LaButti K.M."/>
            <person name="Schmutz J."/>
            <person name="Jabbour D."/>
            <person name="Luo H."/>
            <person name="Baker S.E."/>
            <person name="Pisabarro A.G."/>
            <person name="Walton J.D."/>
            <person name="Blanchette R.A."/>
            <person name="Henrissat B."/>
            <person name="Martin F."/>
            <person name="Cullen D."/>
            <person name="Hibbett D.S."/>
            <person name="Grigoriev I.V."/>
        </authorList>
    </citation>
    <scope>NUCLEOTIDE SEQUENCE [LARGE SCALE GENOMIC DNA]</scope>
    <source>
        <strain evidence="6">MUCL 33604</strain>
    </source>
</reference>
<dbReference type="Pfam" id="PF06722">
    <property type="entry name" value="EryCIII-like_C"/>
    <property type="match status" value="1"/>
</dbReference>
<organism evidence="5 6">
    <name type="scientific">Jaapia argillacea MUCL 33604</name>
    <dbReference type="NCBI Taxonomy" id="933084"/>
    <lineage>
        <taxon>Eukaryota</taxon>
        <taxon>Fungi</taxon>
        <taxon>Dikarya</taxon>
        <taxon>Basidiomycota</taxon>
        <taxon>Agaricomycotina</taxon>
        <taxon>Agaricomycetes</taxon>
        <taxon>Agaricomycetidae</taxon>
        <taxon>Jaapiales</taxon>
        <taxon>Jaapiaceae</taxon>
        <taxon>Jaapia</taxon>
    </lineage>
</organism>
<evidence type="ECO:0000259" key="4">
    <source>
        <dbReference type="Pfam" id="PF06722"/>
    </source>
</evidence>
<gene>
    <name evidence="5" type="ORF">JAAARDRAFT_33360</name>
</gene>
<dbReference type="Pfam" id="PF03033">
    <property type="entry name" value="Glyco_transf_28"/>
    <property type="match status" value="1"/>
</dbReference>
<evidence type="ECO:0000313" key="6">
    <source>
        <dbReference type="Proteomes" id="UP000027265"/>
    </source>
</evidence>
<dbReference type="InParanoid" id="A0A067PY93"/>
<keyword evidence="6" id="KW-1185">Reference proteome</keyword>
<dbReference type="PANTHER" id="PTHR48050">
    <property type="entry name" value="STEROL 3-BETA-GLUCOSYLTRANSFERASE"/>
    <property type="match status" value="1"/>
</dbReference>
<dbReference type="SUPFAM" id="SSF53756">
    <property type="entry name" value="UDP-Glycosyltransferase/glycogen phosphorylase"/>
    <property type="match status" value="1"/>
</dbReference>
<dbReference type="InterPro" id="IPR010610">
    <property type="entry name" value="EryCIII-like_C"/>
</dbReference>
<dbReference type="InterPro" id="IPR004276">
    <property type="entry name" value="GlycoTrans_28_N"/>
</dbReference>
<accession>A0A067PY93</accession>
<protein>
    <submittedName>
        <fullName evidence="5">Glycosyltransferase family 1 protein</fullName>
    </submittedName>
</protein>
<name>A0A067PY93_9AGAM</name>
<dbReference type="FunFam" id="3.40.50.2000:FF:000009">
    <property type="entry name" value="Sterol 3-beta-glucosyltransferase UGT80A2"/>
    <property type="match status" value="1"/>
</dbReference>
<dbReference type="Gene3D" id="3.40.50.2000">
    <property type="entry name" value="Glycogen Phosphorylase B"/>
    <property type="match status" value="2"/>
</dbReference>
<feature type="region of interest" description="Disordered" evidence="2">
    <location>
        <begin position="800"/>
        <end position="842"/>
    </location>
</feature>
<sequence>MGSDRSPDTQSEYVEIGTIDTNPKVDFAEYTSSGKGLASSARVTSDGRIVVSLDLRKHLPELPDDGSSYAQDVKEFAVDEKVEGKEGDVPRLNIVIMIVGSRGDVQPFIALGQRLLQNGHRVRIATHETFKTFVTSYGLEFFNIGGNPQDLMSYMVKNPGLMPGWQSLTNGDIGRKRTMLREMMNGCWRACNNADQQSGEPFAADAIISNPPAFAHAHCAEALGIPLLLSFTMPWSPTRSFPHPLASIKTSNAEKGLSNYLTYALADMLTWQGMGDIVNSLRCDTLHLPALTSQTGPGLVDRMKVPFTYCLSPALVPKPVDWKNYIDIVGFYFMDPDANYEPPADLKAFLDAGEPPIYIGFGSVVVDDPDKMTTILLEAIKTTNIRALLYAGWGGLGTNSSSVPPNVFILDKNTNIPHDWLFRHVSAVVHHGGAGTTAAGLRWGKPTIVVPFFGDQFFWGMMIHRAGGGPEPIPQKELSVDNLSAGLRYVLTPTARRAAERMGEQIRGEDGVANGLQSFYKHLPLLNMRCDLIPSKVAVWWCTKYCLRLSALAAQVLIDAGHLSSSDLDLHRSKEYETRKKATDPFTGGAAAIFFTITHYYGGIAEIFLSNPAKGVVDTTVAIPRGIFNIVTSVHEGIQNAPKLYGSKVRESGKVTDFKSGVKEAGKGFFYGYYDGITGLVREPVEGARTGGFLGAIKGSARSFVNATVKPAGGALSLVALPLQGTLMSLQGALGHGPDRQRMETRVAEGQTELKTSSEGERKGILMKFDQLKAGTKERKEGYKQVAEKVIVETMETVGEERASADMEPTGLSAVPSWPMEGKASGSLDSMPVSSPLDVDEEEKTYKRDIELATQLSLAEQRGYERGIAALGGRASGFE</sequence>
<evidence type="ECO:0000313" key="5">
    <source>
        <dbReference type="EMBL" id="KDQ59788.1"/>
    </source>
</evidence>
<dbReference type="InterPro" id="IPR002213">
    <property type="entry name" value="UDP_glucos_trans"/>
</dbReference>
<evidence type="ECO:0000256" key="1">
    <source>
        <dbReference type="ARBA" id="ARBA00022679"/>
    </source>
</evidence>
<dbReference type="AlphaFoldDB" id="A0A067PY93"/>
<dbReference type="InterPro" id="IPR050426">
    <property type="entry name" value="Glycosyltransferase_28"/>
</dbReference>
<dbReference type="Proteomes" id="UP000027265">
    <property type="component" value="Unassembled WGS sequence"/>
</dbReference>
<feature type="domain" description="Erythromycin biosynthesis protein CIII-like C-terminal" evidence="4">
    <location>
        <begin position="400"/>
        <end position="504"/>
    </location>
</feature>
<keyword evidence="1 5" id="KW-0808">Transferase</keyword>
<dbReference type="STRING" id="933084.A0A067PY93"/>
<dbReference type="HOGENOM" id="CLU_000537_1_1_1"/>
<proteinExistence type="predicted"/>
<evidence type="ECO:0000259" key="3">
    <source>
        <dbReference type="Pfam" id="PF03033"/>
    </source>
</evidence>
<dbReference type="FunFam" id="3.40.50.2000:FF:000268">
    <property type="entry name" value="Glycosyltransferase family 1 protein"/>
    <property type="match status" value="1"/>
</dbReference>
<feature type="domain" description="Glycosyltransferase family 28 N-terminal" evidence="3">
    <location>
        <begin position="94"/>
        <end position="241"/>
    </location>
</feature>
<dbReference type="GO" id="GO:0005975">
    <property type="term" value="P:carbohydrate metabolic process"/>
    <property type="evidence" value="ECO:0007669"/>
    <property type="project" value="InterPro"/>
</dbReference>
<dbReference type="EMBL" id="KL197715">
    <property type="protein sequence ID" value="KDQ59788.1"/>
    <property type="molecule type" value="Genomic_DNA"/>
</dbReference>
<dbReference type="OrthoDB" id="5835829at2759"/>
<dbReference type="CDD" id="cd03784">
    <property type="entry name" value="GT1_Gtf-like"/>
    <property type="match status" value="1"/>
</dbReference>
<dbReference type="GO" id="GO:0016906">
    <property type="term" value="F:sterol 3-beta-glucosyltransferase activity"/>
    <property type="evidence" value="ECO:0007669"/>
    <property type="project" value="UniProtKB-ARBA"/>
</dbReference>